<dbReference type="RefSeq" id="WP_004343888.1">
    <property type="nucleotide sequence ID" value="NZ_AMXE01000093.1"/>
</dbReference>
<proteinExistence type="predicted"/>
<accession>N6XZT7</accession>
<dbReference type="Pfam" id="PF08808">
    <property type="entry name" value="RES"/>
    <property type="match status" value="1"/>
</dbReference>
<comment type="caution">
    <text evidence="2">The sequence shown here is derived from an EMBL/GenBank/DDBJ whole genome shotgun (WGS) entry which is preliminary data.</text>
</comment>
<dbReference type="eggNOG" id="COG5654">
    <property type="taxonomic scope" value="Bacteria"/>
</dbReference>
<evidence type="ECO:0000313" key="3">
    <source>
        <dbReference type="Proteomes" id="UP000013232"/>
    </source>
</evidence>
<name>N6XZT7_THAL4</name>
<keyword evidence="3" id="KW-1185">Reference proteome</keyword>
<evidence type="ECO:0000313" key="2">
    <source>
        <dbReference type="EMBL" id="ENO84780.1"/>
    </source>
</evidence>
<dbReference type="EMBL" id="AMXE01000093">
    <property type="protein sequence ID" value="ENO84780.1"/>
    <property type="molecule type" value="Genomic_DNA"/>
</dbReference>
<dbReference type="AlphaFoldDB" id="N6XZT7"/>
<gene>
    <name evidence="2" type="ORF">C666_16560</name>
</gene>
<evidence type="ECO:0000259" key="1">
    <source>
        <dbReference type="Pfam" id="PF08808"/>
    </source>
</evidence>
<protein>
    <submittedName>
        <fullName evidence="2">RES domain-containing protein</fullName>
    </submittedName>
</protein>
<organism evidence="2 3">
    <name type="scientific">Thauera linaloolentis (strain DSM 12138 / JCM 21573 / CCUG 41526 / CIP 105981 / IAM 15112 / NBRC 102519 / 47Lol)</name>
    <dbReference type="NCBI Taxonomy" id="1123367"/>
    <lineage>
        <taxon>Bacteria</taxon>
        <taxon>Pseudomonadati</taxon>
        <taxon>Pseudomonadota</taxon>
        <taxon>Betaproteobacteria</taxon>
        <taxon>Rhodocyclales</taxon>
        <taxon>Zoogloeaceae</taxon>
        <taxon>Thauera</taxon>
    </lineage>
</organism>
<sequence>MKIKASAKNSEASHEATVPTQDSVFIPVLRGIFYRAIDPQFREYAITGSRSAGRYSRPEEPTLYLSSSVDGVEAAMIAHKDARSSSLEIIEIEVESTGIIDLRDSSALAKLGIDLADAVAPWQDIATSGGTPSSWTVRDQLIEAGANGLIDPSRKRPGLSHLVLFRWNEGDGPSVRVVGA</sequence>
<reference evidence="2 3" key="1">
    <citation type="submission" date="2012-09" db="EMBL/GenBank/DDBJ databases">
        <title>Draft Genome Sequences of 6 Strains from Genus Thauera.</title>
        <authorList>
            <person name="Liu B."/>
            <person name="Shapleigh J.P."/>
            <person name="Frostegard A.H."/>
        </authorList>
    </citation>
    <scope>NUCLEOTIDE SEQUENCE [LARGE SCALE GENOMIC DNA]</scope>
    <source>
        <strain evidence="3">47Lol / DSM 12138</strain>
    </source>
</reference>
<feature type="domain" description="RES" evidence="1">
    <location>
        <begin position="33"/>
        <end position="177"/>
    </location>
</feature>
<dbReference type="InterPro" id="IPR014914">
    <property type="entry name" value="RES_dom"/>
</dbReference>
<dbReference type="STRING" id="1123367.GCA_000621305_00681"/>
<dbReference type="Proteomes" id="UP000013232">
    <property type="component" value="Unassembled WGS sequence"/>
</dbReference>